<dbReference type="FunFam" id="3.40.50.300:FF:001025">
    <property type="entry name" value="ATPase family, AAA domain-containing 2B"/>
    <property type="match status" value="1"/>
</dbReference>
<dbReference type="PROSITE" id="PS00674">
    <property type="entry name" value="AAA"/>
    <property type="match status" value="1"/>
</dbReference>
<protein>
    <submittedName>
        <fullName evidence="7">Tetratricopeptide repeat-containing protein</fullName>
    </submittedName>
</protein>
<evidence type="ECO:0000313" key="8">
    <source>
        <dbReference type="Proteomes" id="UP000076023"/>
    </source>
</evidence>
<dbReference type="SUPFAM" id="SSF52540">
    <property type="entry name" value="P-loop containing nucleoside triphosphate hydrolases"/>
    <property type="match status" value="1"/>
</dbReference>
<dbReference type="SUPFAM" id="SSF48452">
    <property type="entry name" value="TPR-like"/>
    <property type="match status" value="1"/>
</dbReference>
<dbReference type="InParanoid" id="A0A146G914"/>
<evidence type="ECO:0000313" key="7">
    <source>
        <dbReference type="EMBL" id="GAT33773.1"/>
    </source>
</evidence>
<dbReference type="PANTHER" id="PTHR23077:SF171">
    <property type="entry name" value="NUCLEAR VALOSIN-CONTAINING PROTEIN-LIKE"/>
    <property type="match status" value="1"/>
</dbReference>
<evidence type="ECO:0000259" key="6">
    <source>
        <dbReference type="SMART" id="SM00382"/>
    </source>
</evidence>
<keyword evidence="8" id="KW-1185">Reference proteome</keyword>
<dbReference type="GO" id="GO:0005524">
    <property type="term" value="F:ATP binding"/>
    <property type="evidence" value="ECO:0007669"/>
    <property type="project" value="UniProtKB-KW"/>
</dbReference>
<evidence type="ECO:0000256" key="3">
    <source>
        <dbReference type="ARBA" id="ARBA00023054"/>
    </source>
</evidence>
<feature type="region of interest" description="Disordered" evidence="5">
    <location>
        <begin position="133"/>
        <end position="170"/>
    </location>
</feature>
<dbReference type="InterPro" id="IPR003593">
    <property type="entry name" value="AAA+_ATPase"/>
</dbReference>
<dbReference type="Gene3D" id="3.40.50.300">
    <property type="entry name" value="P-loop containing nucleotide triphosphate hydrolases"/>
    <property type="match status" value="1"/>
</dbReference>
<evidence type="ECO:0000256" key="4">
    <source>
        <dbReference type="RuleBase" id="RU003651"/>
    </source>
</evidence>
<comment type="similarity">
    <text evidence="4">Belongs to the AAA ATPase family.</text>
</comment>
<dbReference type="InterPro" id="IPR011990">
    <property type="entry name" value="TPR-like_helical_dom_sf"/>
</dbReference>
<keyword evidence="3" id="KW-0175">Coiled coil</keyword>
<reference evidence="8" key="1">
    <citation type="journal article" date="2017" name="Genome Announc.">
        <title>Draft Genome Sequence of Terrimicrobium sacchariphilum NM-5T, a Facultative Anaerobic Soil Bacterium of the Class Spartobacteria.</title>
        <authorList>
            <person name="Qiu Y.L."/>
            <person name="Tourlousse D.M."/>
            <person name="Matsuura N."/>
            <person name="Ohashi A."/>
            <person name="Sekiguchi Y."/>
        </authorList>
    </citation>
    <scope>NUCLEOTIDE SEQUENCE [LARGE SCALE GENOMIC DNA]</scope>
    <source>
        <strain evidence="8">NM-5</strain>
    </source>
</reference>
<evidence type="ECO:0000256" key="2">
    <source>
        <dbReference type="ARBA" id="ARBA00022840"/>
    </source>
</evidence>
<dbReference type="Gene3D" id="1.10.8.60">
    <property type="match status" value="1"/>
</dbReference>
<dbReference type="Proteomes" id="UP000076023">
    <property type="component" value="Unassembled WGS sequence"/>
</dbReference>
<dbReference type="InterPro" id="IPR050168">
    <property type="entry name" value="AAA_ATPase_domain"/>
</dbReference>
<dbReference type="Pfam" id="PF14559">
    <property type="entry name" value="TPR_19"/>
    <property type="match status" value="1"/>
</dbReference>
<dbReference type="Gene3D" id="1.25.40.10">
    <property type="entry name" value="Tetratricopeptide repeat domain"/>
    <property type="match status" value="1"/>
</dbReference>
<dbReference type="InterPro" id="IPR003960">
    <property type="entry name" value="ATPase_AAA_CS"/>
</dbReference>
<evidence type="ECO:0000256" key="5">
    <source>
        <dbReference type="SAM" id="MobiDB-lite"/>
    </source>
</evidence>
<gene>
    <name evidence="7" type="ORF">TSACC_22191</name>
</gene>
<organism evidence="7 8">
    <name type="scientific">Terrimicrobium sacchariphilum</name>
    <dbReference type="NCBI Taxonomy" id="690879"/>
    <lineage>
        <taxon>Bacteria</taxon>
        <taxon>Pseudomonadati</taxon>
        <taxon>Verrucomicrobiota</taxon>
        <taxon>Terrimicrobiia</taxon>
        <taxon>Terrimicrobiales</taxon>
        <taxon>Terrimicrobiaceae</taxon>
        <taxon>Terrimicrobium</taxon>
    </lineage>
</organism>
<dbReference type="InterPro" id="IPR019734">
    <property type="entry name" value="TPR_rpt"/>
</dbReference>
<dbReference type="Pfam" id="PF13181">
    <property type="entry name" value="TPR_8"/>
    <property type="match status" value="1"/>
</dbReference>
<keyword evidence="2 4" id="KW-0067">ATP-binding</keyword>
<dbReference type="STRING" id="690879.TSACC_22191"/>
<dbReference type="SMART" id="SM00382">
    <property type="entry name" value="AAA"/>
    <property type="match status" value="1"/>
</dbReference>
<comment type="caution">
    <text evidence="7">The sequence shown here is derived from an EMBL/GenBank/DDBJ whole genome shotgun (WGS) entry which is preliminary data.</text>
</comment>
<dbReference type="PANTHER" id="PTHR23077">
    <property type="entry name" value="AAA-FAMILY ATPASE"/>
    <property type="match status" value="1"/>
</dbReference>
<name>A0A146G914_TERSA</name>
<evidence type="ECO:0000256" key="1">
    <source>
        <dbReference type="ARBA" id="ARBA00022741"/>
    </source>
</evidence>
<dbReference type="OrthoDB" id="9809379at2"/>
<dbReference type="AlphaFoldDB" id="A0A146G914"/>
<dbReference type="GO" id="GO:0016887">
    <property type="term" value="F:ATP hydrolysis activity"/>
    <property type="evidence" value="ECO:0007669"/>
    <property type="project" value="InterPro"/>
</dbReference>
<dbReference type="SMART" id="SM00028">
    <property type="entry name" value="TPR"/>
    <property type="match status" value="3"/>
</dbReference>
<dbReference type="InterPro" id="IPR027417">
    <property type="entry name" value="P-loop_NTPase"/>
</dbReference>
<dbReference type="Pfam" id="PF00004">
    <property type="entry name" value="AAA"/>
    <property type="match status" value="1"/>
</dbReference>
<keyword evidence="1 4" id="KW-0547">Nucleotide-binding</keyword>
<dbReference type="RefSeq" id="WP_075079469.1">
    <property type="nucleotide sequence ID" value="NZ_BDCO01000002.1"/>
</dbReference>
<sequence>MSQLESLREAARVSPDNIPLQMLFGEACLNEFAADEAMGAFQQVLKLNPSHPEARIGLARALHHTGRTSEAVVRLEALVAERPELSAAWLHLSRFLMAEGLRDQAKACYEKSLALPGGLPDPALEQELYLRGGTEKPSDSKGLGRVTSEGWEAPIATEERGFSGSPMGADGFDGIEQPDLNFDDIGGMEPVKEEIRMKIIYPLKNPDLFRAYGKKAGGGVLLYGPPGCGKTLISRATAGEIEANFLSIGIHQILDLYIGESEKNLHKLFELARDNAPAILFFDEVDALAADRRDLRKSAGRTLINQFLAEMDGNVASNDGLLILGATNAPWHIDPAFRRPGRFDRILFVPPPDEEAREAIITILAKGKPVSQLDARSLAQKTRNFSGADLKAIFDTAVERSLAQAMKQGQVVPITQRDLLDVAKSIRSSTQAWFESAKNYALYSNQGGFYNDVLAFLGIKK</sequence>
<feature type="domain" description="AAA+ ATPase" evidence="6">
    <location>
        <begin position="216"/>
        <end position="353"/>
    </location>
</feature>
<proteinExistence type="inferred from homology"/>
<accession>A0A146G914</accession>
<dbReference type="EMBL" id="BDCO01000002">
    <property type="protein sequence ID" value="GAT33773.1"/>
    <property type="molecule type" value="Genomic_DNA"/>
</dbReference>
<dbReference type="InterPro" id="IPR003959">
    <property type="entry name" value="ATPase_AAA_core"/>
</dbReference>